<reference evidence="1" key="2">
    <citation type="submission" date="2022-08" db="UniProtKB">
        <authorList>
            <consortium name="EnsemblMetazoa"/>
        </authorList>
    </citation>
    <scope>IDENTIFICATION</scope>
    <source>
        <strain evidence="1">STECLA/ALBI9_A</strain>
    </source>
</reference>
<name>A0A182FHQ1_ANOAL</name>
<dbReference type="VEuPathDB" id="VectorBase:AALB20_032908"/>
<evidence type="ECO:0000313" key="2">
    <source>
        <dbReference type="Proteomes" id="UP000069272"/>
    </source>
</evidence>
<dbReference type="VEuPathDB" id="VectorBase:AALB006044"/>
<reference evidence="1 2" key="1">
    <citation type="journal article" date="2017" name="G3 (Bethesda)">
        <title>The Physical Genome Mapping of Anopheles albimanus Corrected Scaffold Misassemblies and Identified Interarm Rearrangements in Genus Anopheles.</title>
        <authorList>
            <person name="Artemov G.N."/>
            <person name="Peery A.N."/>
            <person name="Jiang X."/>
            <person name="Tu Z."/>
            <person name="Stegniy V.N."/>
            <person name="Sharakhova M.V."/>
            <person name="Sharakhov I.V."/>
        </authorList>
    </citation>
    <scope>NUCLEOTIDE SEQUENCE [LARGE SCALE GENOMIC DNA]</scope>
    <source>
        <strain evidence="1 2">ALBI9_A</strain>
    </source>
</reference>
<evidence type="ECO:0000313" key="1">
    <source>
        <dbReference type="EnsemblMetazoa" id="AALB006044-PA"/>
    </source>
</evidence>
<dbReference type="STRING" id="7167.A0A182FHQ1"/>
<keyword evidence="2" id="KW-1185">Reference proteome</keyword>
<proteinExistence type="predicted"/>
<dbReference type="AlphaFoldDB" id="A0A182FHQ1"/>
<dbReference type="Proteomes" id="UP000069272">
    <property type="component" value="Chromosome 3L"/>
</dbReference>
<sequence length="245" mass="26661">MIARTEDRGDIATRSTRDILDNNRRRLSKSCEDILFRQLRQDSSPYIEDTKRATQHDIASDGAAHGICPGNRLKIIQSHDSGCFTLSPASSPCPTIDSTTNLNSPIPSEIYENTSLSGSSIGSQRQGKRRSWHIMPNKTVGPQVSLLECPQGHTRDDGLYDVEPCVIVPSNAALSALATRAILRIKPAASAVRPVANFYTVPLEHQHLFKCSQFAAHSAESSTCSQVSNTSRGLSISTSHIDHAP</sequence>
<dbReference type="EnsemblMetazoa" id="AALB006044-RA">
    <property type="protein sequence ID" value="AALB006044-PA"/>
    <property type="gene ID" value="AALB006044"/>
</dbReference>
<accession>A0A182FHQ1</accession>
<protein>
    <submittedName>
        <fullName evidence="1">Uncharacterized protein</fullName>
    </submittedName>
</protein>
<organism evidence="1 2">
    <name type="scientific">Anopheles albimanus</name>
    <name type="common">New world malaria mosquito</name>
    <dbReference type="NCBI Taxonomy" id="7167"/>
    <lineage>
        <taxon>Eukaryota</taxon>
        <taxon>Metazoa</taxon>
        <taxon>Ecdysozoa</taxon>
        <taxon>Arthropoda</taxon>
        <taxon>Hexapoda</taxon>
        <taxon>Insecta</taxon>
        <taxon>Pterygota</taxon>
        <taxon>Neoptera</taxon>
        <taxon>Endopterygota</taxon>
        <taxon>Diptera</taxon>
        <taxon>Nematocera</taxon>
        <taxon>Culicoidea</taxon>
        <taxon>Culicidae</taxon>
        <taxon>Anophelinae</taxon>
        <taxon>Anopheles</taxon>
    </lineage>
</organism>